<keyword evidence="4" id="KW-1185">Reference proteome</keyword>
<feature type="compositionally biased region" description="Basic and acidic residues" evidence="1">
    <location>
        <begin position="302"/>
        <end position="314"/>
    </location>
</feature>
<dbReference type="SUPFAM" id="SSF50978">
    <property type="entry name" value="WD40 repeat-like"/>
    <property type="match status" value="1"/>
</dbReference>
<dbReference type="InterPro" id="IPR050942">
    <property type="entry name" value="F-box_BR-signaling"/>
</dbReference>
<dbReference type="PANTHER" id="PTHR44259">
    <property type="entry name" value="OS07G0183000 PROTEIN-RELATED"/>
    <property type="match status" value="1"/>
</dbReference>
<dbReference type="PANTHER" id="PTHR44259:SF114">
    <property type="entry name" value="OS06G0707300 PROTEIN"/>
    <property type="match status" value="1"/>
</dbReference>
<dbReference type="InterPro" id="IPR005174">
    <property type="entry name" value="KIB1-4_b-propeller"/>
</dbReference>
<dbReference type="OrthoDB" id="600964at2759"/>
<reference evidence="3" key="1">
    <citation type="submission" date="2020-01" db="EMBL/GenBank/DDBJ databases">
        <title>Genome sequence of Kobresia littledalei, the first chromosome-level genome in the family Cyperaceae.</title>
        <authorList>
            <person name="Qu G."/>
        </authorList>
    </citation>
    <scope>NUCLEOTIDE SEQUENCE</scope>
    <source>
        <strain evidence="3">C.B.Clarke</strain>
        <tissue evidence="3">Leaf</tissue>
    </source>
</reference>
<feature type="domain" description="KIB1-4 beta-propeller" evidence="2">
    <location>
        <begin position="84"/>
        <end position="366"/>
    </location>
</feature>
<comment type="caution">
    <text evidence="3">The sequence shown here is derived from an EMBL/GenBank/DDBJ whole genome shotgun (WGS) entry which is preliminary data.</text>
</comment>
<dbReference type="InterPro" id="IPR036322">
    <property type="entry name" value="WD40_repeat_dom_sf"/>
</dbReference>
<name>A0A833RX60_9POAL</name>
<feature type="compositionally biased region" description="Acidic residues" evidence="1">
    <location>
        <begin position="285"/>
        <end position="301"/>
    </location>
</feature>
<sequence>MENPPSALRDWAHLPTVAVQLISEKVKSITDFVRFRAVCLPWRSASLPQPHHLPPQLPWLMIPYYPDPEDTYRGNKKDDGIRLFYDLWQSKMHKLHLPETIGKMCCASYRGWLVLVATRGTEVLLLNPLTRAHIQLPPFTTPVKVFGVDKEDCQFEASYWFEPYIGNFVISKLSFSTDLTDPNCLIMVFLQRTCRIFFCRVGDTCWTMVNMQPREIKNTEFADATYHDGQFYLLSHEGVLRVYHLNDPGRRLVHSFPQELQSVTKILLEGKSGVYVVVVRQTEGEDGGEEAVAQEDQDDPSDDTKEGTEEGPKQKIELYQLLEQSLGIRQITDTSNTTIFYGDNHHCLAVCSDDWDLLRGGCMYMEYVCAPSAGKDKGEACYGIYFTKLDDGKSKLVVRDLGERPRLWPAAPAMWFQPSFV</sequence>
<feature type="region of interest" description="Disordered" evidence="1">
    <location>
        <begin position="285"/>
        <end position="314"/>
    </location>
</feature>
<dbReference type="Proteomes" id="UP000623129">
    <property type="component" value="Unassembled WGS sequence"/>
</dbReference>
<evidence type="ECO:0000256" key="1">
    <source>
        <dbReference type="SAM" id="MobiDB-lite"/>
    </source>
</evidence>
<gene>
    <name evidence="3" type="ORF">FCM35_KLT16095</name>
</gene>
<organism evidence="3 4">
    <name type="scientific">Carex littledalei</name>
    <dbReference type="NCBI Taxonomy" id="544730"/>
    <lineage>
        <taxon>Eukaryota</taxon>
        <taxon>Viridiplantae</taxon>
        <taxon>Streptophyta</taxon>
        <taxon>Embryophyta</taxon>
        <taxon>Tracheophyta</taxon>
        <taxon>Spermatophyta</taxon>
        <taxon>Magnoliopsida</taxon>
        <taxon>Liliopsida</taxon>
        <taxon>Poales</taxon>
        <taxon>Cyperaceae</taxon>
        <taxon>Cyperoideae</taxon>
        <taxon>Cariceae</taxon>
        <taxon>Carex</taxon>
        <taxon>Carex subgen. Euthyceras</taxon>
    </lineage>
</organism>
<evidence type="ECO:0000313" key="4">
    <source>
        <dbReference type="Proteomes" id="UP000623129"/>
    </source>
</evidence>
<dbReference type="Pfam" id="PF03478">
    <property type="entry name" value="Beta-prop_KIB1-4"/>
    <property type="match status" value="1"/>
</dbReference>
<accession>A0A833RX60</accession>
<proteinExistence type="predicted"/>
<dbReference type="EMBL" id="SWLB01000003">
    <property type="protein sequence ID" value="KAF3340324.1"/>
    <property type="molecule type" value="Genomic_DNA"/>
</dbReference>
<evidence type="ECO:0000313" key="3">
    <source>
        <dbReference type="EMBL" id="KAF3340324.1"/>
    </source>
</evidence>
<evidence type="ECO:0000259" key="2">
    <source>
        <dbReference type="Pfam" id="PF03478"/>
    </source>
</evidence>
<dbReference type="AlphaFoldDB" id="A0A833RX60"/>
<protein>
    <submittedName>
        <fullName evidence="3">F-box protein</fullName>
    </submittedName>
</protein>